<dbReference type="Pfam" id="PF00005">
    <property type="entry name" value="ABC_tran"/>
    <property type="match status" value="2"/>
</dbReference>
<feature type="domain" description="ABC transmembrane type-1" evidence="13">
    <location>
        <begin position="682"/>
        <end position="971"/>
    </location>
</feature>
<dbReference type="GO" id="GO:0015421">
    <property type="term" value="F:ABC-type oligopeptide transporter activity"/>
    <property type="evidence" value="ECO:0007669"/>
    <property type="project" value="TreeGrafter"/>
</dbReference>
<reference evidence="14 15" key="1">
    <citation type="journal article" date="2016" name="Nat. Commun.">
        <title>Ectomycorrhizal ecology is imprinted in the genome of the dominant symbiotic fungus Cenococcum geophilum.</title>
        <authorList>
            <consortium name="DOE Joint Genome Institute"/>
            <person name="Peter M."/>
            <person name="Kohler A."/>
            <person name="Ohm R.A."/>
            <person name="Kuo A."/>
            <person name="Krutzmann J."/>
            <person name="Morin E."/>
            <person name="Arend M."/>
            <person name="Barry K.W."/>
            <person name="Binder M."/>
            <person name="Choi C."/>
            <person name="Clum A."/>
            <person name="Copeland A."/>
            <person name="Grisel N."/>
            <person name="Haridas S."/>
            <person name="Kipfer T."/>
            <person name="LaButti K."/>
            <person name="Lindquist E."/>
            <person name="Lipzen A."/>
            <person name="Maire R."/>
            <person name="Meier B."/>
            <person name="Mihaltcheva S."/>
            <person name="Molinier V."/>
            <person name="Murat C."/>
            <person name="Poggeler S."/>
            <person name="Quandt C.A."/>
            <person name="Sperisen C."/>
            <person name="Tritt A."/>
            <person name="Tisserant E."/>
            <person name="Crous P.W."/>
            <person name="Henrissat B."/>
            <person name="Nehls U."/>
            <person name="Egli S."/>
            <person name="Spatafora J.W."/>
            <person name="Grigoriev I.V."/>
            <person name="Martin F.M."/>
        </authorList>
    </citation>
    <scope>NUCLEOTIDE SEQUENCE [LARGE SCALE GENOMIC DNA]</scope>
    <source>
        <strain evidence="14 15">CBS 459.81</strain>
    </source>
</reference>
<evidence type="ECO:0000256" key="7">
    <source>
        <dbReference type="ARBA" id="ARBA00022840"/>
    </source>
</evidence>
<feature type="transmembrane region" description="Helical" evidence="11">
    <location>
        <begin position="189"/>
        <end position="209"/>
    </location>
</feature>
<keyword evidence="7" id="KW-0067">ATP-binding</keyword>
<gene>
    <name evidence="14" type="ORF">K432DRAFT_313862</name>
</gene>
<dbReference type="PROSITE" id="PS50893">
    <property type="entry name" value="ABC_TRANSPORTER_2"/>
    <property type="match status" value="2"/>
</dbReference>
<dbReference type="GO" id="GO:0090374">
    <property type="term" value="P:oligopeptide export from mitochondrion"/>
    <property type="evidence" value="ECO:0007669"/>
    <property type="project" value="TreeGrafter"/>
</dbReference>
<dbReference type="PANTHER" id="PTHR43394:SF11">
    <property type="entry name" value="ATP-BINDING CASSETTE TRANSPORTER"/>
    <property type="match status" value="1"/>
</dbReference>
<evidence type="ECO:0000256" key="2">
    <source>
        <dbReference type="ARBA" id="ARBA00007577"/>
    </source>
</evidence>
<keyword evidence="5" id="KW-0677">Repeat</keyword>
<sequence length="1246" mass="135234">MDSEDIEDEIVARQLRFPEVKVTFLSLYCYSSKSDCVLLAISAVCAIIAGGCQPLPAIVFAKIVYVFAQIENTGHSQAGYAAIINHNTLYLVYITIATFLTRYVSTVGFIYLGEKLTRNIKEHYMEAVLRQNMAIFDEQGAGDITTQLTSDTNLIQAGLSHKLGLTFSAFGTMATTFVIGFIFSWKLTLILTWPVVLGVILLIGGKRFAIRYGAESLKAYSAGGAIAEEAIGSFKSTTGLGMQPYIVDRYSHYLNLAEKSGFRLKSFMGCMSAFAVGACYLNVALAFWQGSRFLANRSTSFSHVVAITLIMKNAAFSVLGVTAHIGTFTSAVAAATKIFRMIERTSPIDPSSIEGLTPSHVAGAIEFRDVKHTYPSRPEVVVAKGLNIIFPPGKTTAVVGTSGSGKSTIIHLIERFYDPTHGQVLLDGRDIRTLNIQWLRHQIRLISQEPALLDTTIAENIEHGLVGTEYENVAPEEKELIVQAAAKMASAHDFIIGLAQGYQTHVGSRGSKLSGGQKQRIAIARAVAAGPRILILDEATSALDGETERKVQAALSSSSAGRTTIVVAHRLSTIRDADKIVVLSDGSVIEQGTHDELFRLKGAYHRLVQTQTHETAPEKASPDSHTAPIEEELPAKEITLHEESELKISPTVDHSAGESHASLISLLKFVASLNIKELPVILVGLVCSILAGCEEPAAAFLLGKAIVAISLPEREKDQIQTQADFWSLMFLTLALIQCLVFSIQGIAFAYCSERLIHRARYLALQSILYQEVAFFDRKENSAGALTSFLSTEATHLSSISGATLGTILIAVSTLVAGFVVGCVFGWKLALVCSTVIPVLVGCGFAAVWFVGQFQRLAVKYNQISASYASEIISAIHTITALARQSDVLQHFRESLEIAGYKSLKSNLKASFMYALAQSLFSACMALGFWYGGTLVVHLEYSLLQFAIVYSSILMSAFSAGLIFQFAPDMGQAKQSASSLKALLQSKSSIDPRMLGGICPENLEARVEFRSVYFQYPSRPQSLALRDISFTVQPGEHVALVGETGCGKSTIFSLLERFYDPLSGEILVDGISISSLNISKYRRWISLVIQEPTLYDGTIRSNLIAGLDVESVSDAAIEAACKDANIYEFIISLPQGFATLVGNRGSKLSGGQRQRLALARALLRDPKILLLDEATSSIDSQSEALIQSALDIATRGRTTITIAHRLSTIEKADVIYVLHQGQIVESGSHEELLAKRARYYKLYGASA</sequence>
<dbReference type="AlphaFoldDB" id="A0A8E2DWV9"/>
<keyword evidence="9 11" id="KW-0472">Membrane</keyword>
<dbReference type="EMBL" id="KV746009">
    <property type="protein sequence ID" value="OCK73063.1"/>
    <property type="molecule type" value="Genomic_DNA"/>
</dbReference>
<dbReference type="FunFam" id="3.40.50.300:FF:000913">
    <property type="entry name" value="ABC multidrug transporter SitT"/>
    <property type="match status" value="1"/>
</dbReference>
<organism evidence="14 15">
    <name type="scientific">Lepidopterella palustris CBS 459.81</name>
    <dbReference type="NCBI Taxonomy" id="1314670"/>
    <lineage>
        <taxon>Eukaryota</taxon>
        <taxon>Fungi</taxon>
        <taxon>Dikarya</taxon>
        <taxon>Ascomycota</taxon>
        <taxon>Pezizomycotina</taxon>
        <taxon>Dothideomycetes</taxon>
        <taxon>Pleosporomycetidae</taxon>
        <taxon>Mytilinidiales</taxon>
        <taxon>Argynnaceae</taxon>
        <taxon>Lepidopterella</taxon>
    </lineage>
</organism>
<evidence type="ECO:0000256" key="4">
    <source>
        <dbReference type="ARBA" id="ARBA00022692"/>
    </source>
</evidence>
<dbReference type="FunFam" id="3.40.50.300:FF:000251">
    <property type="entry name" value="ABC transporter B family member 19"/>
    <property type="match status" value="1"/>
</dbReference>
<comment type="similarity">
    <text evidence="2">Belongs to the ABC transporter superfamily. ABCB family. Multidrug resistance exporter (TC 3.A.1.201) subfamily.</text>
</comment>
<evidence type="ECO:0000256" key="11">
    <source>
        <dbReference type="SAM" id="Phobius"/>
    </source>
</evidence>
<feature type="transmembrane region" description="Helical" evidence="11">
    <location>
        <begin position="799"/>
        <end position="820"/>
    </location>
</feature>
<protein>
    <submittedName>
        <fullName evidence="14">P-loop containing nucleoside triphosphate hydrolase protein</fullName>
    </submittedName>
</protein>
<dbReference type="CDD" id="cd03249">
    <property type="entry name" value="ABC_MTABC3_MDL1_MDL2"/>
    <property type="match status" value="1"/>
</dbReference>
<dbReference type="PANTHER" id="PTHR43394">
    <property type="entry name" value="ATP-DEPENDENT PERMEASE MDL1, MITOCHONDRIAL"/>
    <property type="match status" value="1"/>
</dbReference>
<dbReference type="GO" id="GO:0016887">
    <property type="term" value="F:ATP hydrolysis activity"/>
    <property type="evidence" value="ECO:0007669"/>
    <property type="project" value="InterPro"/>
</dbReference>
<dbReference type="GO" id="GO:0005743">
    <property type="term" value="C:mitochondrial inner membrane"/>
    <property type="evidence" value="ECO:0007669"/>
    <property type="project" value="TreeGrafter"/>
</dbReference>
<dbReference type="SUPFAM" id="SSF90123">
    <property type="entry name" value="ABC transporter transmembrane region"/>
    <property type="match status" value="2"/>
</dbReference>
<evidence type="ECO:0000256" key="6">
    <source>
        <dbReference type="ARBA" id="ARBA00022741"/>
    </source>
</evidence>
<evidence type="ECO:0000259" key="13">
    <source>
        <dbReference type="PROSITE" id="PS50929"/>
    </source>
</evidence>
<evidence type="ECO:0000259" key="12">
    <source>
        <dbReference type="PROSITE" id="PS50893"/>
    </source>
</evidence>
<dbReference type="PROSITE" id="PS50929">
    <property type="entry name" value="ABC_TM1F"/>
    <property type="match status" value="2"/>
</dbReference>
<evidence type="ECO:0000256" key="3">
    <source>
        <dbReference type="ARBA" id="ARBA00022448"/>
    </source>
</evidence>
<dbReference type="InterPro" id="IPR039421">
    <property type="entry name" value="Type_1_exporter"/>
</dbReference>
<dbReference type="InterPro" id="IPR036640">
    <property type="entry name" value="ABC1_TM_sf"/>
</dbReference>
<dbReference type="Gene3D" id="3.40.50.300">
    <property type="entry name" value="P-loop containing nucleotide triphosphate hydrolases"/>
    <property type="match status" value="2"/>
</dbReference>
<feature type="transmembrane region" description="Helical" evidence="11">
    <location>
        <begin position="90"/>
        <end position="112"/>
    </location>
</feature>
<keyword evidence="14" id="KW-0378">Hydrolase</keyword>
<feature type="domain" description="ABC transporter" evidence="12">
    <location>
        <begin position="1006"/>
        <end position="1244"/>
    </location>
</feature>
<dbReference type="Gene3D" id="1.20.1560.10">
    <property type="entry name" value="ABC transporter type 1, transmembrane domain"/>
    <property type="match status" value="1"/>
</dbReference>
<dbReference type="CDD" id="cd18578">
    <property type="entry name" value="ABC_6TM_Pgp_ABCB1_D2_like"/>
    <property type="match status" value="1"/>
</dbReference>
<dbReference type="InterPro" id="IPR003439">
    <property type="entry name" value="ABC_transporter-like_ATP-bd"/>
</dbReference>
<evidence type="ECO:0000256" key="8">
    <source>
        <dbReference type="ARBA" id="ARBA00022989"/>
    </source>
</evidence>
<name>A0A8E2DWV9_9PEZI</name>
<dbReference type="SMART" id="SM00382">
    <property type="entry name" value="AAA"/>
    <property type="match status" value="2"/>
</dbReference>
<keyword evidence="4 11" id="KW-0812">Transmembrane</keyword>
<dbReference type="PROSITE" id="PS00211">
    <property type="entry name" value="ABC_TRANSPORTER_1"/>
    <property type="match status" value="2"/>
</dbReference>
<feature type="transmembrane region" description="Helical" evidence="11">
    <location>
        <begin position="267"/>
        <end position="288"/>
    </location>
</feature>
<feature type="transmembrane region" description="Helical" evidence="11">
    <location>
        <begin position="37"/>
        <end position="70"/>
    </location>
</feature>
<evidence type="ECO:0000256" key="9">
    <source>
        <dbReference type="ARBA" id="ARBA00023136"/>
    </source>
</evidence>
<dbReference type="InterPro" id="IPR003593">
    <property type="entry name" value="AAA+_ATPase"/>
</dbReference>
<dbReference type="GO" id="GO:0005524">
    <property type="term" value="F:ATP binding"/>
    <property type="evidence" value="ECO:0007669"/>
    <property type="project" value="UniProtKB-KW"/>
</dbReference>
<keyword evidence="8 11" id="KW-1133">Transmembrane helix</keyword>
<accession>A0A8E2DWV9</accession>
<comment type="subcellular location">
    <subcellularLocation>
        <location evidence="1">Membrane</location>
        <topology evidence="1">Multi-pass membrane protein</topology>
    </subcellularLocation>
</comment>
<feature type="transmembrane region" description="Helical" evidence="11">
    <location>
        <begin position="826"/>
        <end position="850"/>
    </location>
</feature>
<feature type="domain" description="ABC transmembrane type-1" evidence="13">
    <location>
        <begin position="40"/>
        <end position="330"/>
    </location>
</feature>
<keyword evidence="6" id="KW-0547">Nucleotide-binding</keyword>
<keyword evidence="15" id="KW-1185">Reference proteome</keyword>
<evidence type="ECO:0000256" key="5">
    <source>
        <dbReference type="ARBA" id="ARBA00022737"/>
    </source>
</evidence>
<evidence type="ECO:0000256" key="1">
    <source>
        <dbReference type="ARBA" id="ARBA00004141"/>
    </source>
</evidence>
<feature type="transmembrane region" description="Helical" evidence="11">
    <location>
        <begin position="163"/>
        <end position="183"/>
    </location>
</feature>
<dbReference type="Pfam" id="PF00664">
    <property type="entry name" value="ABC_membrane"/>
    <property type="match status" value="2"/>
</dbReference>
<feature type="transmembrane region" description="Helical" evidence="11">
    <location>
        <begin position="725"/>
        <end position="751"/>
    </location>
</feature>
<evidence type="ECO:0000313" key="15">
    <source>
        <dbReference type="Proteomes" id="UP000250266"/>
    </source>
</evidence>
<evidence type="ECO:0000256" key="10">
    <source>
        <dbReference type="SAM" id="MobiDB-lite"/>
    </source>
</evidence>
<dbReference type="InterPro" id="IPR017871">
    <property type="entry name" value="ABC_transporter-like_CS"/>
</dbReference>
<keyword evidence="3" id="KW-0813">Transport</keyword>
<dbReference type="InterPro" id="IPR011527">
    <property type="entry name" value="ABC1_TM_dom"/>
</dbReference>
<feature type="domain" description="ABC transporter" evidence="12">
    <location>
        <begin position="365"/>
        <end position="610"/>
    </location>
</feature>
<feature type="transmembrane region" description="Helical" evidence="11">
    <location>
        <begin position="911"/>
        <end position="930"/>
    </location>
</feature>
<feature type="transmembrane region" description="Helical" evidence="11">
    <location>
        <begin position="942"/>
        <end position="963"/>
    </location>
</feature>
<dbReference type="InterPro" id="IPR027417">
    <property type="entry name" value="P-loop_NTPase"/>
</dbReference>
<dbReference type="CDD" id="cd18577">
    <property type="entry name" value="ABC_6TM_Pgp_ABCB1_D1_like"/>
    <property type="match status" value="1"/>
</dbReference>
<dbReference type="SUPFAM" id="SSF52540">
    <property type="entry name" value="P-loop containing nucleoside triphosphate hydrolases"/>
    <property type="match status" value="2"/>
</dbReference>
<dbReference type="OrthoDB" id="6500128at2759"/>
<feature type="region of interest" description="Disordered" evidence="10">
    <location>
        <begin position="609"/>
        <end position="630"/>
    </location>
</feature>
<dbReference type="Proteomes" id="UP000250266">
    <property type="component" value="Unassembled WGS sequence"/>
</dbReference>
<proteinExistence type="inferred from homology"/>
<evidence type="ECO:0000313" key="14">
    <source>
        <dbReference type="EMBL" id="OCK73063.1"/>
    </source>
</evidence>